<evidence type="ECO:0000256" key="10">
    <source>
        <dbReference type="ARBA" id="ARBA00049563"/>
    </source>
</evidence>
<dbReference type="GO" id="GO:0005524">
    <property type="term" value="F:ATP binding"/>
    <property type="evidence" value="ECO:0007669"/>
    <property type="project" value="UniProtKB-UniRule"/>
</dbReference>
<proteinExistence type="inferred from homology"/>
<dbReference type="SUPFAM" id="SSF52540">
    <property type="entry name" value="P-loop containing nucleoside triphosphate hydrolases"/>
    <property type="match status" value="2"/>
</dbReference>
<feature type="region of interest" description="Interaction with substrate tRNA" evidence="11">
    <location>
        <begin position="33"/>
        <end position="36"/>
    </location>
</feature>
<evidence type="ECO:0000256" key="8">
    <source>
        <dbReference type="ARBA" id="ARBA00022840"/>
    </source>
</evidence>
<dbReference type="Gene3D" id="3.40.50.300">
    <property type="entry name" value="P-loop containing nucleotide triphosphate hydrolases"/>
    <property type="match status" value="1"/>
</dbReference>
<feature type="site" description="Interaction with substrate tRNA" evidence="11">
    <location>
        <position position="99"/>
    </location>
</feature>
<dbReference type="PANTHER" id="PTHR11088">
    <property type="entry name" value="TRNA DIMETHYLALLYLTRANSFERASE"/>
    <property type="match status" value="1"/>
</dbReference>
<dbReference type="HAMAP" id="MF_00185">
    <property type="entry name" value="IPP_trans"/>
    <property type="match status" value="1"/>
</dbReference>
<keyword evidence="7 11" id="KW-0547">Nucleotide-binding</keyword>
<evidence type="ECO:0000256" key="7">
    <source>
        <dbReference type="ARBA" id="ARBA00022741"/>
    </source>
</evidence>
<comment type="function">
    <text evidence="2 11 13">Catalyzes the transfer of a dimethylallyl group onto the adenine at position 37 in tRNAs that read codons beginning with uridine, leading to the formation of N6-(dimethylallyl)adenosine (i(6)A).</text>
</comment>
<comment type="caution">
    <text evidence="15">The sequence shown here is derived from an EMBL/GenBank/DDBJ whole genome shotgun (WGS) entry which is preliminary data.</text>
</comment>
<dbReference type="GO" id="GO:0006400">
    <property type="term" value="P:tRNA modification"/>
    <property type="evidence" value="ECO:0007669"/>
    <property type="project" value="TreeGrafter"/>
</dbReference>
<organism evidence="15">
    <name type="scientific">Desulfurella acetivorans</name>
    <dbReference type="NCBI Taxonomy" id="33002"/>
    <lineage>
        <taxon>Bacteria</taxon>
        <taxon>Pseudomonadati</taxon>
        <taxon>Campylobacterota</taxon>
        <taxon>Desulfurellia</taxon>
        <taxon>Desulfurellales</taxon>
        <taxon>Desulfurellaceae</taxon>
        <taxon>Desulfurella</taxon>
    </lineage>
</organism>
<dbReference type="AlphaFoldDB" id="A0A832APL3"/>
<evidence type="ECO:0000256" key="5">
    <source>
        <dbReference type="ARBA" id="ARBA00022679"/>
    </source>
</evidence>
<dbReference type="InterPro" id="IPR039657">
    <property type="entry name" value="Dimethylallyltransferase"/>
</dbReference>
<sequence>MKTIVILGQTATGKSELACKLAKALNGEIISADSIQIYKYFDIGSAKPSKTCLKEVKHHLIDIKEPNEDFSAQEFSFQTKQIIQELQLIGKTPILCGGTLFYIDALLNSLDLIPQVEPKIKGFFDDISKDNMTDLYEWLKVIDPKWAKKINKNDKQRINRALSVFLQTGNSLTNFFDKKKKEDFFENCIIFSLQISDNELEKRITQRATNMIDGLIEETLNVVKMGFGQTKPMISIGYRQALEYINGKITRQEMIDSLIKETKLYAKRQKTYFNSKFKDKSIKVDYTNAFETIMYYLSQSHLP</sequence>
<dbReference type="EMBL" id="DTPL01000113">
    <property type="protein sequence ID" value="HGA37521.1"/>
    <property type="molecule type" value="Genomic_DNA"/>
</dbReference>
<evidence type="ECO:0000256" key="9">
    <source>
        <dbReference type="ARBA" id="ARBA00022842"/>
    </source>
</evidence>
<name>A0A832APL3_DESAE</name>
<comment type="similarity">
    <text evidence="3 11 14">Belongs to the IPP transferase family.</text>
</comment>
<keyword evidence="8 11" id="KW-0067">ATP-binding</keyword>
<dbReference type="EC" id="2.5.1.75" evidence="11"/>
<evidence type="ECO:0000256" key="14">
    <source>
        <dbReference type="RuleBase" id="RU003785"/>
    </source>
</evidence>
<feature type="region of interest" description="Interaction with substrate tRNA" evidence="11">
    <location>
        <begin position="156"/>
        <end position="160"/>
    </location>
</feature>
<evidence type="ECO:0000256" key="3">
    <source>
        <dbReference type="ARBA" id="ARBA00005842"/>
    </source>
</evidence>
<comment type="subunit">
    <text evidence="4 11">Monomer.</text>
</comment>
<dbReference type="Pfam" id="PF01715">
    <property type="entry name" value="IPPT"/>
    <property type="match status" value="1"/>
</dbReference>
<keyword evidence="9 11" id="KW-0460">Magnesium</keyword>
<evidence type="ECO:0000256" key="1">
    <source>
        <dbReference type="ARBA" id="ARBA00001946"/>
    </source>
</evidence>
<comment type="catalytic activity">
    <reaction evidence="10 11 12">
        <text>adenosine(37) in tRNA + dimethylallyl diphosphate = N(6)-dimethylallyladenosine(37) in tRNA + diphosphate</text>
        <dbReference type="Rhea" id="RHEA:26482"/>
        <dbReference type="Rhea" id="RHEA-COMP:10162"/>
        <dbReference type="Rhea" id="RHEA-COMP:10375"/>
        <dbReference type="ChEBI" id="CHEBI:33019"/>
        <dbReference type="ChEBI" id="CHEBI:57623"/>
        <dbReference type="ChEBI" id="CHEBI:74411"/>
        <dbReference type="ChEBI" id="CHEBI:74415"/>
        <dbReference type="EC" id="2.5.1.75"/>
    </reaction>
</comment>
<accession>A0A832APL3</accession>
<reference evidence="15" key="1">
    <citation type="journal article" date="2020" name="mSystems">
        <title>Genome- and Community-Level Interaction Insights into Carbon Utilization and Element Cycling Functions of Hydrothermarchaeota in Hydrothermal Sediment.</title>
        <authorList>
            <person name="Zhou Z."/>
            <person name="Liu Y."/>
            <person name="Xu W."/>
            <person name="Pan J."/>
            <person name="Luo Z.H."/>
            <person name="Li M."/>
        </authorList>
    </citation>
    <scope>NUCLEOTIDE SEQUENCE [LARGE SCALE GENOMIC DNA]</scope>
    <source>
        <strain evidence="15">SpSt-972</strain>
    </source>
</reference>
<keyword evidence="6 11" id="KW-0819">tRNA processing</keyword>
<evidence type="ECO:0000256" key="2">
    <source>
        <dbReference type="ARBA" id="ARBA00003213"/>
    </source>
</evidence>
<protein>
    <recommendedName>
        <fullName evidence="11">tRNA dimethylallyltransferase</fullName>
        <ecNumber evidence="11">2.5.1.75</ecNumber>
    </recommendedName>
    <alternativeName>
        <fullName evidence="11">Dimethylallyl diphosphate:tRNA dimethylallyltransferase</fullName>
        <shortName evidence="11">DMAPP:tRNA dimethylallyltransferase</shortName>
        <shortName evidence="11">DMATase</shortName>
    </alternativeName>
    <alternativeName>
        <fullName evidence="11">Isopentenyl-diphosphate:tRNA isopentenyltransferase</fullName>
        <shortName evidence="11">IPP transferase</shortName>
        <shortName evidence="11">IPPT</shortName>
        <shortName evidence="11">IPTase</shortName>
    </alternativeName>
</protein>
<dbReference type="InterPro" id="IPR018022">
    <property type="entry name" value="IPT"/>
</dbReference>
<gene>
    <name evidence="11 15" type="primary">miaA</name>
    <name evidence="15" type="ORF">ENX80_01700</name>
</gene>
<dbReference type="InterPro" id="IPR027417">
    <property type="entry name" value="P-loop_NTPase"/>
</dbReference>
<dbReference type="NCBIfam" id="TIGR00174">
    <property type="entry name" value="miaA"/>
    <property type="match status" value="1"/>
</dbReference>
<evidence type="ECO:0000256" key="13">
    <source>
        <dbReference type="RuleBase" id="RU003784"/>
    </source>
</evidence>
<keyword evidence="5 11" id="KW-0808">Transferase</keyword>
<evidence type="ECO:0000256" key="6">
    <source>
        <dbReference type="ARBA" id="ARBA00022694"/>
    </source>
</evidence>
<evidence type="ECO:0000313" key="15">
    <source>
        <dbReference type="EMBL" id="HGA37521.1"/>
    </source>
</evidence>
<evidence type="ECO:0000256" key="11">
    <source>
        <dbReference type="HAMAP-Rule" id="MF_00185"/>
    </source>
</evidence>
<evidence type="ECO:0000256" key="12">
    <source>
        <dbReference type="RuleBase" id="RU003783"/>
    </source>
</evidence>
<dbReference type="GO" id="GO:0052381">
    <property type="term" value="F:tRNA dimethylallyltransferase activity"/>
    <property type="evidence" value="ECO:0007669"/>
    <property type="project" value="UniProtKB-UniRule"/>
</dbReference>
<feature type="binding site" evidence="11">
    <location>
        <begin position="10"/>
        <end position="15"/>
    </location>
    <ligand>
        <name>substrate</name>
    </ligand>
</feature>
<dbReference type="PANTHER" id="PTHR11088:SF60">
    <property type="entry name" value="TRNA DIMETHYLALLYLTRANSFERASE"/>
    <property type="match status" value="1"/>
</dbReference>
<evidence type="ECO:0000256" key="4">
    <source>
        <dbReference type="ARBA" id="ARBA00011245"/>
    </source>
</evidence>
<dbReference type="Gene3D" id="1.10.20.140">
    <property type="match status" value="1"/>
</dbReference>
<comment type="caution">
    <text evidence="11">Lacks conserved residue(s) required for the propagation of feature annotation.</text>
</comment>
<comment type="cofactor">
    <cofactor evidence="1 11">
        <name>Mg(2+)</name>
        <dbReference type="ChEBI" id="CHEBI:18420"/>
    </cofactor>
</comment>
<feature type="binding site" evidence="11">
    <location>
        <begin position="8"/>
        <end position="15"/>
    </location>
    <ligand>
        <name>ATP</name>
        <dbReference type="ChEBI" id="CHEBI:30616"/>
    </ligand>
</feature>